<dbReference type="Proteomes" id="UP000814243">
    <property type="component" value="Unassembled WGS sequence"/>
</dbReference>
<evidence type="ECO:0000313" key="1">
    <source>
        <dbReference type="EMBL" id="KAH9644709.1"/>
    </source>
</evidence>
<comment type="caution">
    <text evidence="1">The sequence shown here is derived from an EMBL/GenBank/DDBJ whole genome shotgun (WGS) entry which is preliminary data.</text>
</comment>
<reference evidence="1" key="1">
    <citation type="journal article" date="2021" name="G3 (Bethesda)">
        <title>Genome and transcriptome analysis of the beet armyworm Spodoptera exigua reveals targets for pest control. .</title>
        <authorList>
            <person name="Simon S."/>
            <person name="Breeschoten T."/>
            <person name="Jansen H.J."/>
            <person name="Dirks R.P."/>
            <person name="Schranz M.E."/>
            <person name="Ros V.I.D."/>
        </authorList>
    </citation>
    <scope>NUCLEOTIDE SEQUENCE</scope>
    <source>
        <strain evidence="1">TB_SE_WUR_2020</strain>
    </source>
</reference>
<protein>
    <submittedName>
        <fullName evidence="1">Uncharacterized protein</fullName>
    </submittedName>
</protein>
<evidence type="ECO:0000313" key="2">
    <source>
        <dbReference type="Proteomes" id="UP000814243"/>
    </source>
</evidence>
<dbReference type="EMBL" id="JACEFF010000069">
    <property type="protein sequence ID" value="KAH9644709.1"/>
    <property type="molecule type" value="Genomic_DNA"/>
</dbReference>
<name>A0A922MXN5_SPOEX</name>
<sequence>MLRLQKWTATMLHYHINDTMRYSELFTELEALKAEFPNLIEDYSVTETTLEEVFLSFAKEQQAINESV</sequence>
<dbReference type="AlphaFoldDB" id="A0A922MXN5"/>
<proteinExistence type="predicted"/>
<organism evidence="1 2">
    <name type="scientific">Spodoptera exigua</name>
    <name type="common">Beet armyworm</name>
    <name type="synonym">Noctua fulgens</name>
    <dbReference type="NCBI Taxonomy" id="7107"/>
    <lineage>
        <taxon>Eukaryota</taxon>
        <taxon>Metazoa</taxon>
        <taxon>Ecdysozoa</taxon>
        <taxon>Arthropoda</taxon>
        <taxon>Hexapoda</taxon>
        <taxon>Insecta</taxon>
        <taxon>Pterygota</taxon>
        <taxon>Neoptera</taxon>
        <taxon>Endopterygota</taxon>
        <taxon>Lepidoptera</taxon>
        <taxon>Glossata</taxon>
        <taxon>Ditrysia</taxon>
        <taxon>Noctuoidea</taxon>
        <taxon>Noctuidae</taxon>
        <taxon>Amphipyrinae</taxon>
        <taxon>Spodoptera</taxon>
    </lineage>
</organism>
<accession>A0A922MXN5</accession>
<gene>
    <name evidence="1" type="ORF">HF086_018469</name>
</gene>